<reference evidence="1" key="1">
    <citation type="submission" date="2024-07" db="EMBL/GenBank/DDBJ databases">
        <title>A survey of Mimosa microsymbionts across Brazilian biomes reveals a high diversity of Paraburkholderia nodulating endemic species, but also that Cupriavidus is common as a symbiont of widespread species.</title>
        <authorList>
            <person name="Rouws L."/>
            <person name="Barauna A."/>
            <person name="Beukes C."/>
            <person name="Rouws J.R.C."/>
            <person name="De Faria S.M."/>
            <person name="Gross E."/>
            <person name="Bueno Dos Reis Junior F."/>
            <person name="Simon M.F."/>
            <person name="Maluk M."/>
            <person name="Odee D.W."/>
            <person name="Kenicer G."/>
            <person name="Young J.P.W."/>
            <person name="Reis V.M."/>
            <person name="Zilli J."/>
            <person name="James E.K."/>
        </authorList>
    </citation>
    <scope>NUCLEOTIDE SEQUENCE</scope>
    <source>
        <strain evidence="1">EG181B</strain>
    </source>
</reference>
<evidence type="ECO:0000313" key="1">
    <source>
        <dbReference type="EMBL" id="MEX3935926.1"/>
    </source>
</evidence>
<keyword evidence="1" id="KW-0808">Transferase</keyword>
<keyword evidence="2" id="KW-1185">Reference proteome</keyword>
<organism evidence="1 2">
    <name type="scientific">Paraburkholderia phymatum</name>
    <dbReference type="NCBI Taxonomy" id="148447"/>
    <lineage>
        <taxon>Bacteria</taxon>
        <taxon>Pseudomonadati</taxon>
        <taxon>Pseudomonadota</taxon>
        <taxon>Betaproteobacteria</taxon>
        <taxon>Burkholderiales</taxon>
        <taxon>Burkholderiaceae</taxon>
        <taxon>Paraburkholderia</taxon>
    </lineage>
</organism>
<keyword evidence="1" id="KW-0012">Acyltransferase</keyword>
<comment type="caution">
    <text evidence="1">The sequence shown here is derived from an EMBL/GenBank/DDBJ whole genome shotgun (WGS) entry which is preliminary data.</text>
</comment>
<sequence length="194" mass="21621">MSAAVYAMASDTLRDRLRPLCEADLEQVLMWRNAPEVRAVMYTSREITPAEHAAWFARLQRDPTKRTLIFDADGEPMGVVNFTRIDAASGEAHWGFYVRPGAPKGSGTRLGRLALAEAFGPLSLNRLIGEVLASNEASLRFHRKLGSEREHILRAHHRDGDTVQDVHEFSLTRASWLRARAADERAHAFSGDAS</sequence>
<name>A0ACC6U8A5_9BURK</name>
<evidence type="ECO:0000313" key="2">
    <source>
        <dbReference type="Proteomes" id="UP001558850"/>
    </source>
</evidence>
<proteinExistence type="predicted"/>
<gene>
    <name evidence="1" type="primary">pseH</name>
    <name evidence="1" type="ORF">AB4Y32_29745</name>
</gene>
<dbReference type="EMBL" id="JBFRCH010000025">
    <property type="protein sequence ID" value="MEX3935926.1"/>
    <property type="molecule type" value="Genomic_DNA"/>
</dbReference>
<dbReference type="EC" id="2.3.1.202" evidence="1"/>
<accession>A0ACC6U8A5</accession>
<dbReference type="Proteomes" id="UP001558850">
    <property type="component" value="Unassembled WGS sequence"/>
</dbReference>
<protein>
    <submittedName>
        <fullName evidence="1">UDP-4-amino-4, 6-dideoxy-N-acetyl-beta-L-altrosamine N-acetyltransferase</fullName>
        <ecNumber evidence="1">2.3.1.202</ecNumber>
    </submittedName>
</protein>